<evidence type="ECO:0000313" key="1">
    <source>
        <dbReference type="EMBL" id="RMZ95401.1"/>
    </source>
</evidence>
<gene>
    <name evidence="1" type="ORF">BpHYR1_050517</name>
</gene>
<evidence type="ECO:0000313" key="2">
    <source>
        <dbReference type="Proteomes" id="UP000276133"/>
    </source>
</evidence>
<dbReference type="EMBL" id="REGN01012452">
    <property type="protein sequence ID" value="RMZ95401.1"/>
    <property type="molecule type" value="Genomic_DNA"/>
</dbReference>
<dbReference type="Proteomes" id="UP000276133">
    <property type="component" value="Unassembled WGS sequence"/>
</dbReference>
<name>A0A3M7P8I7_BRAPC</name>
<dbReference type="AlphaFoldDB" id="A0A3M7P8I7"/>
<protein>
    <submittedName>
        <fullName evidence="1">Uncharacterized protein</fullName>
    </submittedName>
</protein>
<proteinExistence type="predicted"/>
<reference evidence="1 2" key="1">
    <citation type="journal article" date="2018" name="Sci. Rep.">
        <title>Genomic signatures of local adaptation to the degree of environmental predictability in rotifers.</title>
        <authorList>
            <person name="Franch-Gras L."/>
            <person name="Hahn C."/>
            <person name="Garcia-Roger E.M."/>
            <person name="Carmona M.J."/>
            <person name="Serra M."/>
            <person name="Gomez A."/>
        </authorList>
    </citation>
    <scope>NUCLEOTIDE SEQUENCE [LARGE SCALE GENOMIC DNA]</scope>
    <source>
        <strain evidence="1">HYR1</strain>
    </source>
</reference>
<keyword evidence="2" id="KW-1185">Reference proteome</keyword>
<sequence length="77" mass="9020">MQHSATFKVASTKKSYLILFFCTELHKTRECLIFETDIKINNCESLGQQIREIAFALIWLAWYYPFSNPKYPNALSP</sequence>
<accession>A0A3M7P8I7</accession>
<organism evidence="1 2">
    <name type="scientific">Brachionus plicatilis</name>
    <name type="common">Marine rotifer</name>
    <name type="synonym">Brachionus muelleri</name>
    <dbReference type="NCBI Taxonomy" id="10195"/>
    <lineage>
        <taxon>Eukaryota</taxon>
        <taxon>Metazoa</taxon>
        <taxon>Spiralia</taxon>
        <taxon>Gnathifera</taxon>
        <taxon>Rotifera</taxon>
        <taxon>Eurotatoria</taxon>
        <taxon>Monogononta</taxon>
        <taxon>Pseudotrocha</taxon>
        <taxon>Ploima</taxon>
        <taxon>Brachionidae</taxon>
        <taxon>Brachionus</taxon>
    </lineage>
</organism>
<comment type="caution">
    <text evidence="1">The sequence shown here is derived from an EMBL/GenBank/DDBJ whole genome shotgun (WGS) entry which is preliminary data.</text>
</comment>